<feature type="region of interest" description="Disordered" evidence="1">
    <location>
        <begin position="1"/>
        <end position="101"/>
    </location>
</feature>
<sequence length="600" mass="66022">MPKSPQPAEIKSKSLESHMSELQIKDETELQPEQLQEGPVEVSGSISIKPDATDLEEGKATNGMELKAPQDSLQVDMQDASASEDDGSGLVEPTRAPAPDNRSIFEKLFEEQERTKGTDFGQQYSKLKIAEKAAKRGEPSVVNQHDEPEMAPQDGLNPRHELSIFRQLFPEQAESETANNEQELPRATHELLQPPEDSVMVSLRNEVRNWMSEQGQDQSSWPKPGEYGSHSTVVVISGTSPSLMDTDFYRIAPEGQHVEGWTGGLVKVIQAHDSISYEPLGQYYLMFHSRPPALAYVNEVWRLHELSRKMLHAPADSGREVAKGPLDQAPASPQPFLTDEERAAVRSFTLCSPHITPSISVRMWNTQLVRELAAKSNIADILPTLRPEGSTPARVLLKLTSPDGQHGEGQGGLTADELWLTLRDDGRERSAPWMLANLSEGIMPVKPKFISEHYKITVRAEPVPVSLELDDGDGLHEELARGPVAGPPPRKDGSGDAGVDRNQRFRRFVLTFTQPAIARRFVRCWHKRVVYDALLDRSVVVDAVVIIIESAALTWAPYSGPHTPPWPSVTGCSVKSGAFVALAGASSARLSISCPRPKGP</sequence>
<feature type="compositionally biased region" description="Basic and acidic residues" evidence="1">
    <location>
        <begin position="136"/>
        <end position="148"/>
    </location>
</feature>
<proteinExistence type="predicted"/>
<organism evidence="2 3">
    <name type="scientific">Diaporthe vaccinii</name>
    <dbReference type="NCBI Taxonomy" id="105482"/>
    <lineage>
        <taxon>Eukaryota</taxon>
        <taxon>Fungi</taxon>
        <taxon>Dikarya</taxon>
        <taxon>Ascomycota</taxon>
        <taxon>Pezizomycotina</taxon>
        <taxon>Sordariomycetes</taxon>
        <taxon>Sordariomycetidae</taxon>
        <taxon>Diaporthales</taxon>
        <taxon>Diaporthaceae</taxon>
        <taxon>Diaporthe</taxon>
        <taxon>Diaporthe eres species complex</taxon>
    </lineage>
</organism>
<dbReference type="EMBL" id="JBAWTH010000025">
    <property type="protein sequence ID" value="KAL2286314.1"/>
    <property type="molecule type" value="Genomic_DNA"/>
</dbReference>
<evidence type="ECO:0000256" key="1">
    <source>
        <dbReference type="SAM" id="MobiDB-lite"/>
    </source>
</evidence>
<feature type="compositionally biased region" description="Basic and acidic residues" evidence="1">
    <location>
        <begin position="10"/>
        <end position="28"/>
    </location>
</feature>
<comment type="caution">
    <text evidence="2">The sequence shown here is derived from an EMBL/GenBank/DDBJ whole genome shotgun (WGS) entry which is preliminary data.</text>
</comment>
<accession>A0ABR4EV80</accession>
<name>A0ABR4EV80_9PEZI</name>
<evidence type="ECO:0000313" key="2">
    <source>
        <dbReference type="EMBL" id="KAL2286314.1"/>
    </source>
</evidence>
<protein>
    <submittedName>
        <fullName evidence="2">Uncharacterized protein</fullName>
    </submittedName>
</protein>
<dbReference type="Proteomes" id="UP001600888">
    <property type="component" value="Unassembled WGS sequence"/>
</dbReference>
<keyword evidence="3" id="KW-1185">Reference proteome</keyword>
<evidence type="ECO:0000313" key="3">
    <source>
        <dbReference type="Proteomes" id="UP001600888"/>
    </source>
</evidence>
<gene>
    <name evidence="2" type="ORF">FJTKL_07096</name>
</gene>
<reference evidence="2 3" key="1">
    <citation type="submission" date="2024-03" db="EMBL/GenBank/DDBJ databases">
        <title>A high-quality draft genome sequence of Diaporthe vaccinii, a causative agent of upright dieback and viscid rot disease in cranberry plants.</title>
        <authorList>
            <person name="Sarrasin M."/>
            <person name="Lang B.F."/>
            <person name="Burger G."/>
        </authorList>
    </citation>
    <scope>NUCLEOTIDE SEQUENCE [LARGE SCALE GENOMIC DNA]</scope>
    <source>
        <strain evidence="2 3">IS7</strain>
    </source>
</reference>
<feature type="region of interest" description="Disordered" evidence="1">
    <location>
        <begin position="136"/>
        <end position="157"/>
    </location>
</feature>
<feature type="region of interest" description="Disordered" evidence="1">
    <location>
        <begin position="477"/>
        <end position="499"/>
    </location>
</feature>
<feature type="compositionally biased region" description="Basic and acidic residues" evidence="1">
    <location>
        <begin position="489"/>
        <end position="499"/>
    </location>
</feature>